<organism evidence="1 2">
    <name type="scientific">Peronosclerospora sorghi</name>
    <dbReference type="NCBI Taxonomy" id="230839"/>
    <lineage>
        <taxon>Eukaryota</taxon>
        <taxon>Sar</taxon>
        <taxon>Stramenopiles</taxon>
        <taxon>Oomycota</taxon>
        <taxon>Peronosporomycetes</taxon>
        <taxon>Peronosporales</taxon>
        <taxon>Peronosporaceae</taxon>
        <taxon>Peronosclerospora</taxon>
    </lineage>
</organism>
<reference evidence="1 2" key="1">
    <citation type="journal article" date="2022" name="bioRxiv">
        <title>The genome of the oomycete Peronosclerospora sorghi, a cosmopolitan pathogen of maize and sorghum, is inflated with dispersed pseudogenes.</title>
        <authorList>
            <person name="Fletcher K."/>
            <person name="Martin F."/>
            <person name="Isakeit T."/>
            <person name="Cavanaugh K."/>
            <person name="Magill C."/>
            <person name="Michelmore R."/>
        </authorList>
    </citation>
    <scope>NUCLEOTIDE SEQUENCE [LARGE SCALE GENOMIC DNA]</scope>
    <source>
        <strain evidence="1">P6</strain>
    </source>
</reference>
<proteinExistence type="predicted"/>
<gene>
    <name evidence="1" type="ORF">PsorP6_016453</name>
</gene>
<accession>A0ACC0VN33</accession>
<name>A0ACC0VN33_9STRA</name>
<keyword evidence="2" id="KW-1185">Reference proteome</keyword>
<protein>
    <submittedName>
        <fullName evidence="1">Uncharacterized protein</fullName>
    </submittedName>
</protein>
<dbReference type="EMBL" id="CM047587">
    <property type="protein sequence ID" value="KAI9907201.1"/>
    <property type="molecule type" value="Genomic_DNA"/>
</dbReference>
<dbReference type="Proteomes" id="UP001163321">
    <property type="component" value="Chromosome 8"/>
</dbReference>
<evidence type="ECO:0000313" key="2">
    <source>
        <dbReference type="Proteomes" id="UP001163321"/>
    </source>
</evidence>
<comment type="caution">
    <text evidence="1">The sequence shown here is derived from an EMBL/GenBank/DDBJ whole genome shotgun (WGS) entry which is preliminary data.</text>
</comment>
<evidence type="ECO:0000313" key="1">
    <source>
        <dbReference type="EMBL" id="KAI9907201.1"/>
    </source>
</evidence>
<sequence>MIPLTYYRWAHAVNSRVLLRTIEAAIQAAATLECTTHECINAIEADVIWSDTKHVAVMGHPPATDSDLRFEDFLRVVFKLATLCLSGTTATPLIVKCDFKCPRAFAASVPLLEPFLAQYPFPQSIFLNADILPGPANSNHVAFDATTFVQQVHDLRAYEGGRHGHKLVLSVGWTTANATHKERERAYSPAMVDAMLRVLAPHGHQLSVTFAIRATSVRTSWRALRRLLEAPNHGFTLWWAATEIPDEELEWLYTTLEREGHDGDGTRRPRTYANRTYYDIKGFDRFLEKRIEGRRCPPQRGMATLEEYGIERERATF</sequence>